<evidence type="ECO:0000313" key="2">
    <source>
        <dbReference type="EMBL" id="JAE05000.1"/>
    </source>
</evidence>
<feature type="compositionally biased region" description="Polar residues" evidence="1">
    <location>
        <begin position="7"/>
        <end position="18"/>
    </location>
</feature>
<protein>
    <submittedName>
        <fullName evidence="2">Uncharacterized protein</fullName>
    </submittedName>
</protein>
<sequence>MRCSGRQPATKSMSSLPDSSAPAGGGEIRSSTATATRKKPVETSSGQKKETTAPSLGPTAEIETAAAATSATAAAACSRCSHISSPSFAFVAIAGSAAPGRDNGRSRGRGGVGNFRERGS</sequence>
<feature type="region of interest" description="Disordered" evidence="1">
    <location>
        <begin position="1"/>
        <end position="59"/>
    </location>
</feature>
<name>A0A0A9EW64_ARUDO</name>
<reference evidence="2" key="2">
    <citation type="journal article" date="2015" name="Data Brief">
        <title>Shoot transcriptome of the giant reed, Arundo donax.</title>
        <authorList>
            <person name="Barrero R.A."/>
            <person name="Guerrero F.D."/>
            <person name="Moolhuijzen P."/>
            <person name="Goolsby J.A."/>
            <person name="Tidwell J."/>
            <person name="Bellgard S.E."/>
            <person name="Bellgard M.I."/>
        </authorList>
    </citation>
    <scope>NUCLEOTIDE SEQUENCE</scope>
    <source>
        <tissue evidence="2">Shoot tissue taken approximately 20 cm above the soil surface</tissue>
    </source>
</reference>
<dbReference type="EMBL" id="GBRH01192896">
    <property type="protein sequence ID" value="JAE05000.1"/>
    <property type="molecule type" value="Transcribed_RNA"/>
</dbReference>
<feature type="region of interest" description="Disordered" evidence="1">
    <location>
        <begin position="96"/>
        <end position="120"/>
    </location>
</feature>
<organism evidence="2">
    <name type="scientific">Arundo donax</name>
    <name type="common">Giant reed</name>
    <name type="synonym">Donax arundinaceus</name>
    <dbReference type="NCBI Taxonomy" id="35708"/>
    <lineage>
        <taxon>Eukaryota</taxon>
        <taxon>Viridiplantae</taxon>
        <taxon>Streptophyta</taxon>
        <taxon>Embryophyta</taxon>
        <taxon>Tracheophyta</taxon>
        <taxon>Spermatophyta</taxon>
        <taxon>Magnoliopsida</taxon>
        <taxon>Liliopsida</taxon>
        <taxon>Poales</taxon>
        <taxon>Poaceae</taxon>
        <taxon>PACMAD clade</taxon>
        <taxon>Arundinoideae</taxon>
        <taxon>Arundineae</taxon>
        <taxon>Arundo</taxon>
    </lineage>
</organism>
<proteinExistence type="predicted"/>
<reference evidence="2" key="1">
    <citation type="submission" date="2014-09" db="EMBL/GenBank/DDBJ databases">
        <authorList>
            <person name="Magalhaes I.L.F."/>
            <person name="Oliveira U."/>
            <person name="Santos F.R."/>
            <person name="Vidigal T.H.D.A."/>
            <person name="Brescovit A.D."/>
            <person name="Santos A.J."/>
        </authorList>
    </citation>
    <scope>NUCLEOTIDE SEQUENCE</scope>
    <source>
        <tissue evidence="2">Shoot tissue taken approximately 20 cm above the soil surface</tissue>
    </source>
</reference>
<dbReference type="AlphaFoldDB" id="A0A0A9EW64"/>
<evidence type="ECO:0000256" key="1">
    <source>
        <dbReference type="SAM" id="MobiDB-lite"/>
    </source>
</evidence>
<accession>A0A0A9EW64</accession>